<evidence type="ECO:0000256" key="4">
    <source>
        <dbReference type="ARBA" id="ARBA00022692"/>
    </source>
</evidence>
<evidence type="ECO:0000256" key="1">
    <source>
        <dbReference type="ARBA" id="ARBA00004162"/>
    </source>
</evidence>
<dbReference type="RefSeq" id="WP_106164630.1">
    <property type="nucleotide sequence ID" value="NZ_PVUF01000011.1"/>
</dbReference>
<gene>
    <name evidence="9" type="ORF">CLV89_11122</name>
</gene>
<keyword evidence="7" id="KW-0813">Transport</keyword>
<keyword evidence="5 8" id="KW-1133">Transmembrane helix</keyword>
<dbReference type="GO" id="GO:0015031">
    <property type="term" value="P:protein transport"/>
    <property type="evidence" value="ECO:0007669"/>
    <property type="project" value="UniProtKB-KW"/>
</dbReference>
<comment type="similarity">
    <text evidence="2 7">Belongs to the ExbD/TolR family.</text>
</comment>
<keyword evidence="6 8" id="KW-0472">Membrane</keyword>
<keyword evidence="4 7" id="KW-0812">Transmembrane</keyword>
<dbReference type="Pfam" id="PF02472">
    <property type="entry name" value="ExbD"/>
    <property type="match status" value="1"/>
</dbReference>
<evidence type="ECO:0000256" key="7">
    <source>
        <dbReference type="RuleBase" id="RU003879"/>
    </source>
</evidence>
<dbReference type="GO" id="GO:0005886">
    <property type="term" value="C:plasma membrane"/>
    <property type="evidence" value="ECO:0007669"/>
    <property type="project" value="UniProtKB-SubCell"/>
</dbReference>
<dbReference type="OrthoDB" id="7851776at2"/>
<evidence type="ECO:0000313" key="10">
    <source>
        <dbReference type="Proteomes" id="UP000237718"/>
    </source>
</evidence>
<evidence type="ECO:0000256" key="3">
    <source>
        <dbReference type="ARBA" id="ARBA00022475"/>
    </source>
</evidence>
<keyword evidence="7" id="KW-0653">Protein transport</keyword>
<keyword evidence="3" id="KW-1003">Cell membrane</keyword>
<evidence type="ECO:0000256" key="6">
    <source>
        <dbReference type="ARBA" id="ARBA00023136"/>
    </source>
</evidence>
<feature type="transmembrane region" description="Helical" evidence="8">
    <location>
        <begin position="20"/>
        <end position="40"/>
    </location>
</feature>
<evidence type="ECO:0000313" key="9">
    <source>
        <dbReference type="EMBL" id="PRZ46131.1"/>
    </source>
</evidence>
<comment type="subcellular location">
    <subcellularLocation>
        <location evidence="1">Cell membrane</location>
        <topology evidence="1">Single-pass membrane protein</topology>
    </subcellularLocation>
    <subcellularLocation>
        <location evidence="7">Cell membrane</location>
        <topology evidence="7">Single-pass type II membrane protein</topology>
    </subcellularLocation>
</comment>
<evidence type="ECO:0000256" key="2">
    <source>
        <dbReference type="ARBA" id="ARBA00005811"/>
    </source>
</evidence>
<dbReference type="Proteomes" id="UP000237718">
    <property type="component" value="Unassembled WGS sequence"/>
</dbReference>
<accession>A0A2T1AC16</accession>
<proteinExistence type="inferred from homology"/>
<name>A0A2T1AC16_TRISK</name>
<reference evidence="9 10" key="1">
    <citation type="submission" date="2018-03" db="EMBL/GenBank/DDBJ databases">
        <title>Genomic Encyclopedia of Archaeal and Bacterial Type Strains, Phase II (KMG-II): from individual species to whole genera.</title>
        <authorList>
            <person name="Goeker M."/>
        </authorList>
    </citation>
    <scope>NUCLEOTIDE SEQUENCE [LARGE SCALE GENOMIC DNA]</scope>
    <source>
        <strain evidence="9 10">DSM 25328</strain>
    </source>
</reference>
<dbReference type="InterPro" id="IPR003400">
    <property type="entry name" value="ExbD"/>
</dbReference>
<organism evidence="9 10">
    <name type="scientific">Tritonibacter scottomollicae</name>
    <name type="common">Epibacterium scottomollicae</name>
    <dbReference type="NCBI Taxonomy" id="483013"/>
    <lineage>
        <taxon>Bacteria</taxon>
        <taxon>Pseudomonadati</taxon>
        <taxon>Pseudomonadota</taxon>
        <taxon>Alphaproteobacteria</taxon>
        <taxon>Rhodobacterales</taxon>
        <taxon>Paracoccaceae</taxon>
        <taxon>Tritonibacter</taxon>
    </lineage>
</organism>
<sequence>MPRHRATLLPPARRTRRFSLIPLADTMFQLLIFFMLSSGLTPYSLLGFGQVPAGPEAHGAGNGSEPASAAGSLEDRVLWRITAGGLSFNAQHFEFSELETLSAGLSSRADPVSVVLIPEAAARIQDIVSVMAALNAAGVETVQLGISPQEG</sequence>
<dbReference type="EMBL" id="PVUF01000011">
    <property type="protein sequence ID" value="PRZ46131.1"/>
    <property type="molecule type" value="Genomic_DNA"/>
</dbReference>
<comment type="caution">
    <text evidence="9">The sequence shown here is derived from an EMBL/GenBank/DDBJ whole genome shotgun (WGS) entry which is preliminary data.</text>
</comment>
<dbReference type="AlphaFoldDB" id="A0A2T1AC16"/>
<evidence type="ECO:0000256" key="5">
    <source>
        <dbReference type="ARBA" id="ARBA00022989"/>
    </source>
</evidence>
<protein>
    <submittedName>
        <fullName evidence="9">Biopolymer transport protein ExbD</fullName>
    </submittedName>
</protein>
<dbReference type="GO" id="GO:0022857">
    <property type="term" value="F:transmembrane transporter activity"/>
    <property type="evidence" value="ECO:0007669"/>
    <property type="project" value="InterPro"/>
</dbReference>
<evidence type="ECO:0000256" key="8">
    <source>
        <dbReference type="SAM" id="Phobius"/>
    </source>
</evidence>